<dbReference type="InterPro" id="IPR052703">
    <property type="entry name" value="Aromatic_CoA_ox/epox"/>
</dbReference>
<dbReference type="PANTHER" id="PTHR30458">
    <property type="entry name" value="PHENYLACETIC ACID DEGRADATION PROTEIN PAA"/>
    <property type="match status" value="1"/>
</dbReference>
<dbReference type="SUPFAM" id="SSF47240">
    <property type="entry name" value="Ferritin-like"/>
    <property type="match status" value="1"/>
</dbReference>
<gene>
    <name evidence="2" type="primary">paaA</name>
    <name evidence="2" type="ORF">GCM10009802_30200</name>
</gene>
<dbReference type="InterPro" id="IPR012347">
    <property type="entry name" value="Ferritin-like"/>
</dbReference>
<name>A0ABN2YCK6_9ACTN</name>
<proteinExistence type="predicted"/>
<reference evidence="2 3" key="1">
    <citation type="journal article" date="2019" name="Int. J. Syst. Evol. Microbiol.">
        <title>The Global Catalogue of Microorganisms (GCM) 10K type strain sequencing project: providing services to taxonomists for standard genome sequencing and annotation.</title>
        <authorList>
            <consortium name="The Broad Institute Genomics Platform"/>
            <consortium name="The Broad Institute Genome Sequencing Center for Infectious Disease"/>
            <person name="Wu L."/>
            <person name="Ma J."/>
        </authorList>
    </citation>
    <scope>NUCLEOTIDE SEQUENCE [LARGE SCALE GENOMIC DNA]</scope>
    <source>
        <strain evidence="2 3">JCM 15481</strain>
    </source>
</reference>
<dbReference type="NCBIfam" id="TIGR02156">
    <property type="entry name" value="PA_CoA_Oxy1"/>
    <property type="match status" value="1"/>
</dbReference>
<dbReference type="InterPro" id="IPR007814">
    <property type="entry name" value="PaaA_PaaC"/>
</dbReference>
<comment type="caution">
    <text evidence="2">The sequence shown here is derived from an EMBL/GenBank/DDBJ whole genome shotgun (WGS) entry which is preliminary data.</text>
</comment>
<evidence type="ECO:0000256" key="1">
    <source>
        <dbReference type="SAM" id="MobiDB-lite"/>
    </source>
</evidence>
<protein>
    <submittedName>
        <fullName evidence="2">1,2-phenylacetyl-CoA epoxidase subunit A</fullName>
    </submittedName>
</protein>
<feature type="compositionally biased region" description="Low complexity" evidence="1">
    <location>
        <begin position="24"/>
        <end position="33"/>
    </location>
</feature>
<sequence length="345" mass="38232">MPETITERGSRSGAEAASGPRTDPGAAGPAPPQEAAFEAKIAADERIEPRDWMPDAYRATLVRQIAQHAHSEIIGMQPEANWLTRAPSLRRKAILLAKVQDEAGHGLYLYSAAETLGTGRDELLDKLHAGRQKYSSIFNYPTLTWADVGAIGWLVDGAAIINQVPLCRCSYGPYARAMVRICKEESFHQRQGYELLHTLAHGTPEQHAMAQDAVDRWWWPSLMMFGPPDDESAHSAQSMAWKIKRHSNDELRQRFVDICVPQAEILGLTLPDPDLKWNEERGQHDFGAIDWAEFKEVLRGNGPCNDQRLDRKRRAHEDGAWVREAAAAYAAKRALGAAGPGEAAA</sequence>
<dbReference type="PANTHER" id="PTHR30458:SF2">
    <property type="entry name" value="1,2-PHENYLACETYL-COA EPOXIDASE, SUBUNIT A"/>
    <property type="match status" value="1"/>
</dbReference>
<evidence type="ECO:0000313" key="3">
    <source>
        <dbReference type="Proteomes" id="UP001500443"/>
    </source>
</evidence>
<feature type="region of interest" description="Disordered" evidence="1">
    <location>
        <begin position="1"/>
        <end position="33"/>
    </location>
</feature>
<accession>A0ABN2YCK6</accession>
<dbReference type="EMBL" id="BAAAPF010000085">
    <property type="protein sequence ID" value="GAA2124951.1"/>
    <property type="molecule type" value="Genomic_DNA"/>
</dbReference>
<dbReference type="Proteomes" id="UP001500443">
    <property type="component" value="Unassembled WGS sequence"/>
</dbReference>
<evidence type="ECO:0000313" key="2">
    <source>
        <dbReference type="EMBL" id="GAA2124951.1"/>
    </source>
</evidence>
<dbReference type="Gene3D" id="1.20.1260.10">
    <property type="match status" value="1"/>
</dbReference>
<keyword evidence="3" id="KW-1185">Reference proteome</keyword>
<dbReference type="RefSeq" id="WP_344290531.1">
    <property type="nucleotide sequence ID" value="NZ_BAAAPF010000085.1"/>
</dbReference>
<organism evidence="2 3">
    <name type="scientific">Streptomyces synnematoformans</name>
    <dbReference type="NCBI Taxonomy" id="415721"/>
    <lineage>
        <taxon>Bacteria</taxon>
        <taxon>Bacillati</taxon>
        <taxon>Actinomycetota</taxon>
        <taxon>Actinomycetes</taxon>
        <taxon>Kitasatosporales</taxon>
        <taxon>Streptomycetaceae</taxon>
        <taxon>Streptomyces</taxon>
    </lineage>
</organism>
<dbReference type="InterPro" id="IPR009078">
    <property type="entry name" value="Ferritin-like_SF"/>
</dbReference>
<dbReference type="InterPro" id="IPR011881">
    <property type="entry name" value="PaaA"/>
</dbReference>
<dbReference type="Pfam" id="PF05138">
    <property type="entry name" value="PaaA_PaaC"/>
    <property type="match status" value="1"/>
</dbReference>
<feature type="compositionally biased region" description="Basic and acidic residues" evidence="1">
    <location>
        <begin position="1"/>
        <end position="10"/>
    </location>
</feature>